<feature type="transmembrane region" description="Helical" evidence="9">
    <location>
        <begin position="201"/>
        <end position="218"/>
    </location>
</feature>
<evidence type="ECO:0000256" key="6">
    <source>
        <dbReference type="ARBA" id="ARBA00022801"/>
    </source>
</evidence>
<keyword evidence="5 9" id="KW-0812">Transmembrane</keyword>
<dbReference type="Gene3D" id="3.30.70.2350">
    <property type="match status" value="1"/>
</dbReference>
<keyword evidence="4" id="KW-0997">Cell inner membrane</keyword>
<comment type="similarity">
    <text evidence="2">Belongs to the peptidase S54 family.</text>
</comment>
<protein>
    <submittedName>
        <fullName evidence="12">Rhomboid family intramembrane serine protease GlpG</fullName>
    </submittedName>
</protein>
<dbReference type="Pfam" id="PF12122">
    <property type="entry name" value="Rhomboid_N"/>
    <property type="match status" value="1"/>
</dbReference>
<feature type="transmembrane region" description="Helical" evidence="9">
    <location>
        <begin position="101"/>
        <end position="126"/>
    </location>
</feature>
<evidence type="ECO:0000256" key="7">
    <source>
        <dbReference type="ARBA" id="ARBA00022989"/>
    </source>
</evidence>
<dbReference type="InterPro" id="IPR023662">
    <property type="entry name" value="Rhomboid_protease_GlpG"/>
</dbReference>
<proteinExistence type="inferred from homology"/>
<evidence type="ECO:0000256" key="8">
    <source>
        <dbReference type="ARBA" id="ARBA00023136"/>
    </source>
</evidence>
<evidence type="ECO:0000256" key="3">
    <source>
        <dbReference type="ARBA" id="ARBA00022475"/>
    </source>
</evidence>
<sequence>MQLGRLTDPRLAQAFVDYMAVQRMPCEVRVDGHYYCIELLNAEQYEAAQQAFQAFAENPNHPRYRSASWQRADNSGARFDYGSSGAPIIHQIWLHAGPITLVVLISCLVLGLLNQIGLAPTLFSWLHFPAPFAEQWPQIWRLWTPALMHVALIHLLFNVVWWWYLGGRIERVVSGSKLFELFLVGALFSNLLQGFLVGPNFLGLSGVVYALLGYVAVVQRKRPELMMPPAYIGFMLIWLVLGFVGVLGQQVANYAHLGGLLVGALQGWLDARKVR</sequence>
<evidence type="ECO:0000313" key="12">
    <source>
        <dbReference type="EMBL" id="GGA90763.1"/>
    </source>
</evidence>
<feature type="transmembrane region" description="Helical" evidence="9">
    <location>
        <begin position="178"/>
        <end position="195"/>
    </location>
</feature>
<evidence type="ECO:0000256" key="1">
    <source>
        <dbReference type="ARBA" id="ARBA00004141"/>
    </source>
</evidence>
<evidence type="ECO:0000259" key="10">
    <source>
        <dbReference type="Pfam" id="PF01694"/>
    </source>
</evidence>
<organism evidence="12 13">
    <name type="scientific">Neiella marina</name>
    <dbReference type="NCBI Taxonomy" id="508461"/>
    <lineage>
        <taxon>Bacteria</taxon>
        <taxon>Pseudomonadati</taxon>
        <taxon>Pseudomonadota</taxon>
        <taxon>Gammaproteobacteria</taxon>
        <taxon>Alteromonadales</taxon>
        <taxon>Echinimonadaceae</taxon>
        <taxon>Neiella</taxon>
    </lineage>
</organism>
<dbReference type="OrthoDB" id="9778341at2"/>
<dbReference type="GO" id="GO:0004252">
    <property type="term" value="F:serine-type endopeptidase activity"/>
    <property type="evidence" value="ECO:0007669"/>
    <property type="project" value="InterPro"/>
</dbReference>
<keyword evidence="12" id="KW-0645">Protease</keyword>
<gene>
    <name evidence="12" type="ORF">GCM10011369_36090</name>
</gene>
<keyword evidence="3" id="KW-1003">Cell membrane</keyword>
<keyword evidence="7 9" id="KW-1133">Transmembrane helix</keyword>
<evidence type="ECO:0000313" key="13">
    <source>
        <dbReference type="Proteomes" id="UP000619743"/>
    </source>
</evidence>
<dbReference type="Pfam" id="PF01694">
    <property type="entry name" value="Rhomboid"/>
    <property type="match status" value="1"/>
</dbReference>
<reference evidence="13" key="1">
    <citation type="journal article" date="2019" name="Int. J. Syst. Evol. Microbiol.">
        <title>The Global Catalogue of Microorganisms (GCM) 10K type strain sequencing project: providing services to taxonomists for standard genome sequencing and annotation.</title>
        <authorList>
            <consortium name="The Broad Institute Genomics Platform"/>
            <consortium name="The Broad Institute Genome Sequencing Center for Infectious Disease"/>
            <person name="Wu L."/>
            <person name="Ma J."/>
        </authorList>
    </citation>
    <scope>NUCLEOTIDE SEQUENCE [LARGE SCALE GENOMIC DNA]</scope>
    <source>
        <strain evidence="13">CGMCC 1.10130</strain>
    </source>
</reference>
<keyword evidence="8 9" id="KW-0472">Membrane</keyword>
<dbReference type="Gene3D" id="1.20.1540.10">
    <property type="entry name" value="Rhomboid-like"/>
    <property type="match status" value="1"/>
</dbReference>
<dbReference type="InterPro" id="IPR050925">
    <property type="entry name" value="Rhomboid_protease_S54"/>
</dbReference>
<dbReference type="RefSeq" id="WP_087507659.1">
    <property type="nucleotide sequence ID" value="NZ_BMDX01000034.1"/>
</dbReference>
<dbReference type="Proteomes" id="UP000619743">
    <property type="component" value="Unassembled WGS sequence"/>
</dbReference>
<evidence type="ECO:0000256" key="4">
    <source>
        <dbReference type="ARBA" id="ARBA00022519"/>
    </source>
</evidence>
<feature type="domain" description="Peptidase S54 GlpG peptidase N-terminal" evidence="11">
    <location>
        <begin position="2"/>
        <end position="83"/>
    </location>
</feature>
<dbReference type="PANTHER" id="PTHR43731">
    <property type="entry name" value="RHOMBOID PROTEASE"/>
    <property type="match status" value="1"/>
</dbReference>
<dbReference type="InterPro" id="IPR022732">
    <property type="entry name" value="Peptidase_S54_GlpG_N"/>
</dbReference>
<feature type="transmembrane region" description="Helical" evidence="9">
    <location>
        <begin position="230"/>
        <end position="248"/>
    </location>
</feature>
<dbReference type="GO" id="GO:0006508">
    <property type="term" value="P:proteolysis"/>
    <property type="evidence" value="ECO:0007669"/>
    <property type="project" value="UniProtKB-KW"/>
</dbReference>
<evidence type="ECO:0000259" key="11">
    <source>
        <dbReference type="Pfam" id="PF12122"/>
    </source>
</evidence>
<dbReference type="SUPFAM" id="SSF144091">
    <property type="entry name" value="Rhomboid-like"/>
    <property type="match status" value="1"/>
</dbReference>
<dbReference type="InterPro" id="IPR035952">
    <property type="entry name" value="Rhomboid-like_sf"/>
</dbReference>
<dbReference type="GO" id="GO:0016020">
    <property type="term" value="C:membrane"/>
    <property type="evidence" value="ECO:0007669"/>
    <property type="project" value="UniProtKB-SubCell"/>
</dbReference>
<evidence type="ECO:0000256" key="2">
    <source>
        <dbReference type="ARBA" id="ARBA00009045"/>
    </source>
</evidence>
<comment type="subcellular location">
    <subcellularLocation>
        <location evidence="1">Membrane</location>
        <topology evidence="1">Multi-pass membrane protein</topology>
    </subcellularLocation>
</comment>
<dbReference type="InterPro" id="IPR038236">
    <property type="entry name" value="GlpG_N_sf"/>
</dbReference>
<feature type="domain" description="Peptidase S54 rhomboid" evidence="10">
    <location>
        <begin position="138"/>
        <end position="272"/>
    </location>
</feature>
<keyword evidence="6" id="KW-0378">Hydrolase</keyword>
<comment type="caution">
    <text evidence="12">The sequence shown here is derived from an EMBL/GenBank/DDBJ whole genome shotgun (WGS) entry which is preliminary data.</text>
</comment>
<evidence type="ECO:0000256" key="5">
    <source>
        <dbReference type="ARBA" id="ARBA00022692"/>
    </source>
</evidence>
<feature type="transmembrane region" description="Helical" evidence="9">
    <location>
        <begin position="146"/>
        <end position="166"/>
    </location>
</feature>
<name>A0A8J2XSE6_9GAMM</name>
<dbReference type="EMBL" id="BMDX01000034">
    <property type="protein sequence ID" value="GGA90763.1"/>
    <property type="molecule type" value="Genomic_DNA"/>
</dbReference>
<keyword evidence="13" id="KW-1185">Reference proteome</keyword>
<dbReference type="AlphaFoldDB" id="A0A8J2XSE6"/>
<dbReference type="PANTHER" id="PTHR43731:SF14">
    <property type="entry name" value="PRESENILIN-ASSOCIATED RHOMBOID-LIKE PROTEIN, MITOCHONDRIAL"/>
    <property type="match status" value="1"/>
</dbReference>
<dbReference type="InterPro" id="IPR022764">
    <property type="entry name" value="Peptidase_S54_rhomboid_dom"/>
</dbReference>
<accession>A0A8J2XSE6</accession>
<evidence type="ECO:0000256" key="9">
    <source>
        <dbReference type="SAM" id="Phobius"/>
    </source>
</evidence>
<dbReference type="NCBIfam" id="TIGR04239">
    <property type="entry name" value="rhombo_GlpG"/>
    <property type="match status" value="1"/>
</dbReference>